<feature type="binding site" evidence="8">
    <location>
        <position position="211"/>
    </location>
    <ligand>
        <name>Zn(2+)</name>
        <dbReference type="ChEBI" id="CHEBI:29105"/>
        <label>2</label>
        <note>catalytic</note>
    </ligand>
</feature>
<dbReference type="GO" id="GO:0042781">
    <property type="term" value="F:3'-tRNA processing endoribonuclease activity"/>
    <property type="evidence" value="ECO:0007669"/>
    <property type="project" value="UniProtKB-UniRule"/>
</dbReference>
<keyword evidence="7 8" id="KW-0862">Zinc</keyword>
<dbReference type="AlphaFoldDB" id="A0A662Z0Y9"/>
<dbReference type="EMBL" id="FOIT01000001">
    <property type="protein sequence ID" value="SEV83982.1"/>
    <property type="molecule type" value="Genomic_DNA"/>
</dbReference>
<keyword evidence="10" id="KW-1185">Reference proteome</keyword>
<dbReference type="PANTHER" id="PTHR46018:SF2">
    <property type="entry name" value="ZINC PHOSPHODIESTERASE ELAC PROTEIN 1"/>
    <property type="match status" value="1"/>
</dbReference>
<dbReference type="InterPro" id="IPR013471">
    <property type="entry name" value="RNase_Z/BN"/>
</dbReference>
<comment type="function">
    <text evidence="8">Zinc phosphodiesterase, which displays some tRNA 3'-processing endonuclease activity. Probably involved in tRNA maturation, by removing a 3'-trailer from precursor tRNA.</text>
</comment>
<name>A0A662Z0Y9_9STAP</name>
<dbReference type="InterPro" id="IPR036866">
    <property type="entry name" value="RibonucZ/Hydroxyglut_hydro"/>
</dbReference>
<dbReference type="Gene3D" id="3.60.15.10">
    <property type="entry name" value="Ribonuclease Z/Hydroxyacylglutathione hydrolase-like"/>
    <property type="match status" value="1"/>
</dbReference>
<evidence type="ECO:0000256" key="2">
    <source>
        <dbReference type="ARBA" id="ARBA00022694"/>
    </source>
</evidence>
<evidence type="ECO:0000256" key="8">
    <source>
        <dbReference type="HAMAP-Rule" id="MF_01818"/>
    </source>
</evidence>
<accession>A0A662Z0Y9</accession>
<evidence type="ECO:0000256" key="6">
    <source>
        <dbReference type="ARBA" id="ARBA00022801"/>
    </source>
</evidence>
<dbReference type="EC" id="3.1.26.11" evidence="8"/>
<keyword evidence="4 8" id="KW-0479">Metal-binding</keyword>
<dbReference type="RefSeq" id="WP_091473381.1">
    <property type="nucleotide sequence ID" value="NZ_FOIT01000001.1"/>
</dbReference>
<comment type="cofactor">
    <cofactor evidence="8">
        <name>Zn(2+)</name>
        <dbReference type="ChEBI" id="CHEBI:29105"/>
    </cofactor>
    <text evidence="8">Binds 2 Zn(2+) ions.</text>
</comment>
<evidence type="ECO:0000256" key="3">
    <source>
        <dbReference type="ARBA" id="ARBA00022722"/>
    </source>
</evidence>
<comment type="subunit">
    <text evidence="1 8">Homodimer.</text>
</comment>
<feature type="binding site" evidence="8">
    <location>
        <position position="271"/>
    </location>
    <ligand>
        <name>Zn(2+)</name>
        <dbReference type="ChEBI" id="CHEBI:29105"/>
        <label>2</label>
        <note>catalytic</note>
    </ligand>
</feature>
<feature type="active site" description="Proton acceptor" evidence="8">
    <location>
        <position position="67"/>
    </location>
</feature>
<evidence type="ECO:0000256" key="4">
    <source>
        <dbReference type="ARBA" id="ARBA00022723"/>
    </source>
</evidence>
<dbReference type="HAMAP" id="MF_01818">
    <property type="entry name" value="RNase_Z_BN"/>
    <property type="match status" value="1"/>
</dbReference>
<comment type="similarity">
    <text evidence="8">Belongs to the RNase Z family.</text>
</comment>
<sequence length="307" mass="35148">MKLQILGSGAGLPSKNRHTQCIILDLVDEINQYYCVDASEGMQHQMLHTNIKPSKIKNLFITHLHGDHIYGLPGFLSSRDHQGGKDIPLMIYGPKGLKNWLDVTLETSRSHISYPLEIIEVAPNQTFNVDNMTIEVISMQHNIECYGYIFTERTEKGELLVSKLRDIGITPGPIYKEIKESNTFLHDGKVYDTNDFLGPEKIGRKVIIHGDTRVITDNDYKEKLDGADIIVHESTYLDGEIEKAHQYHHSELSEVLSNFKSIDFGRLLITHISNRYESDDLILIQERYRDECIFASDFMEITIPRKS</sequence>
<dbReference type="SUPFAM" id="SSF56281">
    <property type="entry name" value="Metallo-hydrolase/oxidoreductase"/>
    <property type="match status" value="1"/>
</dbReference>
<evidence type="ECO:0000256" key="1">
    <source>
        <dbReference type="ARBA" id="ARBA00011738"/>
    </source>
</evidence>
<dbReference type="OrthoDB" id="9800940at2"/>
<feature type="binding site" evidence="8">
    <location>
        <position position="67"/>
    </location>
    <ligand>
        <name>Zn(2+)</name>
        <dbReference type="ChEBI" id="CHEBI:29105"/>
        <label>2</label>
        <note>catalytic</note>
    </ligand>
</feature>
<feature type="binding site" evidence="8">
    <location>
        <position position="68"/>
    </location>
    <ligand>
        <name>Zn(2+)</name>
        <dbReference type="ChEBI" id="CHEBI:29105"/>
        <label>2</label>
        <note>catalytic</note>
    </ligand>
</feature>
<dbReference type="GO" id="GO:0008270">
    <property type="term" value="F:zinc ion binding"/>
    <property type="evidence" value="ECO:0007669"/>
    <property type="project" value="UniProtKB-UniRule"/>
</dbReference>
<feature type="binding site" evidence="8">
    <location>
        <position position="141"/>
    </location>
    <ligand>
        <name>Zn(2+)</name>
        <dbReference type="ChEBI" id="CHEBI:29105"/>
        <label>1</label>
        <note>catalytic</note>
    </ligand>
</feature>
<dbReference type="Pfam" id="PF23023">
    <property type="entry name" value="Anti-Pycsar_Apyc1"/>
    <property type="match status" value="1"/>
</dbReference>
<dbReference type="PANTHER" id="PTHR46018">
    <property type="entry name" value="ZINC PHOSPHODIESTERASE ELAC PROTEIN 1"/>
    <property type="match status" value="1"/>
</dbReference>
<keyword evidence="5 8" id="KW-0255">Endonuclease</keyword>
<dbReference type="CDD" id="cd07717">
    <property type="entry name" value="RNaseZ_ZiPD-like_MBL-fold"/>
    <property type="match status" value="1"/>
</dbReference>
<gene>
    <name evidence="8" type="primary">rnz</name>
    <name evidence="9" type="ORF">SAMN05192557_0388</name>
</gene>
<keyword evidence="2 8" id="KW-0819">tRNA processing</keyword>
<evidence type="ECO:0000313" key="10">
    <source>
        <dbReference type="Proteomes" id="UP000243605"/>
    </source>
</evidence>
<keyword evidence="6 8" id="KW-0378">Hydrolase</keyword>
<organism evidence="9 10">
    <name type="scientific">Aliicoccus persicus</name>
    <dbReference type="NCBI Taxonomy" id="930138"/>
    <lineage>
        <taxon>Bacteria</taxon>
        <taxon>Bacillati</taxon>
        <taxon>Bacillota</taxon>
        <taxon>Bacilli</taxon>
        <taxon>Bacillales</taxon>
        <taxon>Staphylococcaceae</taxon>
        <taxon>Aliicoccus</taxon>
    </lineage>
</organism>
<proteinExistence type="inferred from homology"/>
<evidence type="ECO:0000256" key="5">
    <source>
        <dbReference type="ARBA" id="ARBA00022759"/>
    </source>
</evidence>
<feature type="binding site" evidence="8">
    <location>
        <position position="63"/>
    </location>
    <ligand>
        <name>Zn(2+)</name>
        <dbReference type="ChEBI" id="CHEBI:29105"/>
        <label>1</label>
        <note>catalytic</note>
    </ligand>
</feature>
<keyword evidence="3 8" id="KW-0540">Nuclease</keyword>
<evidence type="ECO:0000256" key="7">
    <source>
        <dbReference type="ARBA" id="ARBA00022833"/>
    </source>
</evidence>
<protein>
    <recommendedName>
        <fullName evidence="8">Ribonuclease Z</fullName>
        <shortName evidence="8">RNase Z</shortName>
        <ecNumber evidence="8">3.1.26.11</ecNumber>
    </recommendedName>
    <alternativeName>
        <fullName evidence="8">tRNA 3 endonuclease</fullName>
    </alternativeName>
    <alternativeName>
        <fullName evidence="8">tRNase Z</fullName>
    </alternativeName>
</protein>
<dbReference type="Proteomes" id="UP000243605">
    <property type="component" value="Unassembled WGS sequence"/>
</dbReference>
<reference evidence="9 10" key="1">
    <citation type="submission" date="2016-10" db="EMBL/GenBank/DDBJ databases">
        <authorList>
            <person name="Varghese N."/>
            <person name="Submissions S."/>
        </authorList>
    </citation>
    <scope>NUCLEOTIDE SEQUENCE [LARGE SCALE GENOMIC DNA]</scope>
    <source>
        <strain evidence="9 10">IBRC-M10081</strain>
    </source>
</reference>
<comment type="catalytic activity">
    <reaction evidence="8">
        <text>Endonucleolytic cleavage of RNA, removing extra 3' nucleotides from tRNA precursor, generating 3' termini of tRNAs. A 3'-hydroxy group is left at the tRNA terminus and a 5'-phosphoryl group is left at the trailer molecule.</text>
        <dbReference type="EC" id="3.1.26.11"/>
    </reaction>
</comment>
<feature type="binding site" evidence="8">
    <location>
        <position position="211"/>
    </location>
    <ligand>
        <name>Zn(2+)</name>
        <dbReference type="ChEBI" id="CHEBI:29105"/>
        <label>1</label>
        <note>catalytic</note>
    </ligand>
</feature>
<evidence type="ECO:0000313" key="9">
    <source>
        <dbReference type="EMBL" id="SEV83982.1"/>
    </source>
</evidence>
<feature type="binding site" evidence="8">
    <location>
        <position position="65"/>
    </location>
    <ligand>
        <name>Zn(2+)</name>
        <dbReference type="ChEBI" id="CHEBI:29105"/>
        <label>1</label>
        <note>catalytic</note>
    </ligand>
</feature>